<dbReference type="GO" id="GO:0007131">
    <property type="term" value="P:reciprocal meiotic recombination"/>
    <property type="evidence" value="ECO:0007669"/>
    <property type="project" value="InterPro"/>
</dbReference>
<feature type="compositionally biased region" description="Basic and acidic residues" evidence="5">
    <location>
        <begin position="373"/>
        <end position="405"/>
    </location>
</feature>
<evidence type="ECO:0000259" key="6">
    <source>
        <dbReference type="PROSITE" id="PS50089"/>
    </source>
</evidence>
<feature type="domain" description="RING-type" evidence="6">
    <location>
        <begin position="10"/>
        <end position="45"/>
    </location>
</feature>
<dbReference type="PANTHER" id="PTHR14305:SF0">
    <property type="entry name" value="E3 UBIQUITIN-PROTEIN LIGASE CCNB1IP1"/>
    <property type="match status" value="1"/>
</dbReference>
<dbReference type="SMART" id="SM00543">
    <property type="entry name" value="MIF4G"/>
    <property type="match status" value="1"/>
</dbReference>
<dbReference type="GO" id="GO:0061630">
    <property type="term" value="F:ubiquitin protein ligase activity"/>
    <property type="evidence" value="ECO:0007669"/>
    <property type="project" value="InterPro"/>
</dbReference>
<reference evidence="7" key="1">
    <citation type="journal article" date="2024" name="Gigascience">
        <title>Chromosome-level genome of the poultry shaft louse Menopon gallinae provides insight into the host-switching and adaptive evolution of parasitic lice.</title>
        <authorList>
            <person name="Xu Y."/>
            <person name="Ma L."/>
            <person name="Liu S."/>
            <person name="Liang Y."/>
            <person name="Liu Q."/>
            <person name="He Z."/>
            <person name="Tian L."/>
            <person name="Duan Y."/>
            <person name="Cai W."/>
            <person name="Li H."/>
            <person name="Song F."/>
        </authorList>
    </citation>
    <scope>NUCLEOTIDE SEQUENCE</scope>
    <source>
        <strain evidence="7">Cailab_2023a</strain>
    </source>
</reference>
<feature type="region of interest" description="Disordered" evidence="5">
    <location>
        <begin position="355"/>
        <end position="432"/>
    </location>
</feature>
<dbReference type="GO" id="GO:0008270">
    <property type="term" value="F:zinc ion binding"/>
    <property type="evidence" value="ECO:0007669"/>
    <property type="project" value="UniProtKB-KW"/>
</dbReference>
<dbReference type="SUPFAM" id="SSF48371">
    <property type="entry name" value="ARM repeat"/>
    <property type="match status" value="1"/>
</dbReference>
<feature type="compositionally biased region" description="Low complexity" evidence="5">
    <location>
        <begin position="411"/>
        <end position="421"/>
    </location>
</feature>
<dbReference type="InterPro" id="IPR017907">
    <property type="entry name" value="Znf_RING_CS"/>
</dbReference>
<accession>A0AAW2H796</accession>
<dbReference type="InterPro" id="IPR016024">
    <property type="entry name" value="ARM-type_fold"/>
</dbReference>
<dbReference type="EMBL" id="JARGDH010000006">
    <property type="protein sequence ID" value="KAL0265585.1"/>
    <property type="molecule type" value="Genomic_DNA"/>
</dbReference>
<keyword evidence="1" id="KW-0479">Metal-binding</keyword>
<protein>
    <recommendedName>
        <fullName evidence="6">RING-type domain-containing protein</fullName>
    </recommendedName>
</protein>
<dbReference type="Pfam" id="PF02854">
    <property type="entry name" value="MIF4G"/>
    <property type="match status" value="1"/>
</dbReference>
<evidence type="ECO:0000256" key="1">
    <source>
        <dbReference type="ARBA" id="ARBA00022723"/>
    </source>
</evidence>
<keyword evidence="2 4" id="KW-0863">Zinc-finger</keyword>
<sequence>MYLRCNNIKCRQEIQKLTLITQCSHIFCYQCYPKIKKTKTCIACRSYCDENGYAVKELDTKPCLAGYSPEEVFECAQKALSFWMYQNDQEFVIQSALREKAEESEFKAKHESKSLQANFSVEIESRDQKIERLEHALERERQNTYDLNVVLSEKTRQYQKLLSAIDRNKFSAYKLSGCRVAESNFKEQWEEHFRDLTTDIGECARSLELVGPDCTSIAAGDVRALDAERPALRSFILSSGECTKLTYGGTRYVFVRKQEDRMLPKPFFILVSLECVLGSGKRGMLATDYYDMVLIATFDNDRLANSVNAIINAPPDRDKAAMEHNELVVENKSKALALETPDGRILTKELLENFVDSSEEDDSGEKSSGMQEDTGKQDVGHGEAEEEVHAAVAPQHEEEVGRTAGEEDGGAVATEPPCAEEAPADTKKHGEPTIYVPPSFLSKNETVEEKVDVVAPRRDTRVYSIKDILECTRRKKVDLKYDKSIFSKQGAARPAAKLEPKKYDAVSMFRLELNRAAKSTIEGVLSSIRNLKVNTEDEMVEMARILFDKAVTETSYLIIYVYIIKDLYKTFQCEDEKKSSPKNTVFFTTLCRLCKETFKNRESWAEVVEERNLRNMTREERIQYEDECEEREAVRLKKKGRILGCIRLLGSLYCQSIISDTFVLVVLRDLMKRLSSTENIEIMCVLLECCGEKLERRHERELEEALKGLRSVSTAMDKRTKFLVMDFFDNVVPRWKKAATQHAAGSNPFYGMTVEQDDNAEAAPEQNMHVLIKSLVEDVLSIECSRTALQESVDSLVSRFSAAEFVGAYLGNVVENFGNVQAKMHAFGEFGRSFDENTIIQVLVEIQDGLEDLCCDAPYAAANFYRMLCYLRADGLVSKKALHELGDGGFEVEKRKVIAEWLEDYANAVKVNKVAEDEEVREILRELGMRSKYQKYIEKYCARQ</sequence>
<dbReference type="Gene3D" id="1.25.40.180">
    <property type="match status" value="1"/>
</dbReference>
<dbReference type="GO" id="GO:0003723">
    <property type="term" value="F:RNA binding"/>
    <property type="evidence" value="ECO:0007669"/>
    <property type="project" value="InterPro"/>
</dbReference>
<proteinExistence type="predicted"/>
<keyword evidence="3" id="KW-0862">Zinc</keyword>
<evidence type="ECO:0000256" key="3">
    <source>
        <dbReference type="ARBA" id="ARBA00022833"/>
    </source>
</evidence>
<evidence type="ECO:0000256" key="2">
    <source>
        <dbReference type="ARBA" id="ARBA00022771"/>
    </source>
</evidence>
<dbReference type="InterPro" id="IPR003890">
    <property type="entry name" value="MIF4G-like_typ-3"/>
</dbReference>
<dbReference type="PROSITE" id="PS00518">
    <property type="entry name" value="ZF_RING_1"/>
    <property type="match status" value="1"/>
</dbReference>
<name>A0AAW2H796_9NEOP</name>
<dbReference type="GO" id="GO:0000795">
    <property type="term" value="C:synaptonemal complex"/>
    <property type="evidence" value="ECO:0007669"/>
    <property type="project" value="InterPro"/>
</dbReference>
<gene>
    <name evidence="7" type="ORF">PYX00_011297</name>
</gene>
<dbReference type="InterPro" id="IPR042448">
    <property type="entry name" value="CCNB1IP1"/>
</dbReference>
<evidence type="ECO:0000256" key="5">
    <source>
        <dbReference type="SAM" id="MobiDB-lite"/>
    </source>
</evidence>
<dbReference type="PANTHER" id="PTHR14305">
    <property type="entry name" value="E3 UBIQUITIN-PROTEIN LIGASE CCNB1IP1"/>
    <property type="match status" value="1"/>
</dbReference>
<dbReference type="InterPro" id="IPR001841">
    <property type="entry name" value="Znf_RING"/>
</dbReference>
<dbReference type="PROSITE" id="PS50089">
    <property type="entry name" value="ZF_RING_2"/>
    <property type="match status" value="1"/>
</dbReference>
<evidence type="ECO:0000313" key="7">
    <source>
        <dbReference type="EMBL" id="KAL0265585.1"/>
    </source>
</evidence>
<dbReference type="AlphaFoldDB" id="A0AAW2H796"/>
<organism evidence="7">
    <name type="scientific">Menopon gallinae</name>
    <name type="common">poultry shaft louse</name>
    <dbReference type="NCBI Taxonomy" id="328185"/>
    <lineage>
        <taxon>Eukaryota</taxon>
        <taxon>Metazoa</taxon>
        <taxon>Ecdysozoa</taxon>
        <taxon>Arthropoda</taxon>
        <taxon>Hexapoda</taxon>
        <taxon>Insecta</taxon>
        <taxon>Pterygota</taxon>
        <taxon>Neoptera</taxon>
        <taxon>Paraneoptera</taxon>
        <taxon>Psocodea</taxon>
        <taxon>Troctomorpha</taxon>
        <taxon>Phthiraptera</taxon>
        <taxon>Amblycera</taxon>
        <taxon>Menoponidae</taxon>
        <taxon>Menopon</taxon>
    </lineage>
</organism>
<evidence type="ECO:0000256" key="4">
    <source>
        <dbReference type="PROSITE-ProRule" id="PRU00175"/>
    </source>
</evidence>
<comment type="caution">
    <text evidence="7">The sequence shown here is derived from an EMBL/GenBank/DDBJ whole genome shotgun (WGS) entry which is preliminary data.</text>
</comment>